<dbReference type="KEGG" id="aacx:DEACI_1999"/>
<comment type="similarity">
    <text evidence="1">Belongs to the zinc-associated anti-sigma factor (ZAS) superfamily. Anti-sigma-W factor family.</text>
</comment>
<dbReference type="Proteomes" id="UP001071230">
    <property type="component" value="Unassembled WGS sequence"/>
</dbReference>
<keyword evidence="4" id="KW-0479">Metal-binding</keyword>
<dbReference type="InterPro" id="IPR041916">
    <property type="entry name" value="Anti_sigma_zinc_sf"/>
</dbReference>
<evidence type="ECO:0000256" key="1">
    <source>
        <dbReference type="ARBA" id="ARBA00024353"/>
    </source>
</evidence>
<reference evidence="5" key="1">
    <citation type="submission" date="2014-11" db="EMBL/GenBank/DDBJ databases">
        <authorList>
            <person name="Hornung B.V."/>
        </authorList>
    </citation>
    <scope>NUCLEOTIDE SEQUENCE</scope>
    <source>
        <strain evidence="5">INE</strain>
    </source>
</reference>
<gene>
    <name evidence="4" type="ORF">DEACI_1999</name>
    <name evidence="5" type="ORF">DEACI_3849</name>
</gene>
<dbReference type="EMBL" id="LR746496">
    <property type="protein sequence ID" value="CAA7601333.1"/>
    <property type="molecule type" value="Genomic_DNA"/>
</dbReference>
<dbReference type="Gene3D" id="1.10.10.1320">
    <property type="entry name" value="Anti-sigma factor, zinc-finger domain"/>
    <property type="match status" value="1"/>
</dbReference>
<evidence type="ECO:0000259" key="3">
    <source>
        <dbReference type="Pfam" id="PF13490"/>
    </source>
</evidence>
<reference evidence="4" key="2">
    <citation type="submission" date="2020-01" db="EMBL/GenBank/DDBJ databases">
        <authorList>
            <person name="Hornung B."/>
        </authorList>
    </citation>
    <scope>NUCLEOTIDE SEQUENCE</scope>
    <source>
        <strain evidence="4">PacBioINE</strain>
    </source>
</reference>
<evidence type="ECO:0000256" key="2">
    <source>
        <dbReference type="ARBA" id="ARBA00024438"/>
    </source>
</evidence>
<evidence type="ECO:0000313" key="5">
    <source>
        <dbReference type="EMBL" id="CEJ09365.1"/>
    </source>
</evidence>
<dbReference type="InterPro" id="IPR027383">
    <property type="entry name" value="Znf_put"/>
</dbReference>
<organism evidence="4">
    <name type="scientific">Acididesulfobacillus acetoxydans</name>
    <dbReference type="NCBI Taxonomy" id="1561005"/>
    <lineage>
        <taxon>Bacteria</taxon>
        <taxon>Bacillati</taxon>
        <taxon>Bacillota</taxon>
        <taxon>Clostridia</taxon>
        <taxon>Eubacteriales</taxon>
        <taxon>Peptococcaceae</taxon>
        <taxon>Acididesulfobacillus</taxon>
    </lineage>
</organism>
<dbReference type="EMBL" id="CDGJ01000130">
    <property type="protein sequence ID" value="CEJ09365.1"/>
    <property type="molecule type" value="Genomic_DNA"/>
</dbReference>
<dbReference type="AlphaFoldDB" id="A0A8S0VWX3"/>
<proteinExistence type="inferred from homology"/>
<sequence>MDCKLDKVLLQDLLEGTIDPVEKLFVEEHLKTCRECRQELTELKLLFWDLFDKSNYEVSLPSELDQIKDLILANAAEQPAKSTAEIICDIQRQNIRASGMFLDYVPGLKTGNMLVKESVKAAPSAMLRISKGLVKATKFFLAK</sequence>
<dbReference type="GO" id="GO:0008270">
    <property type="term" value="F:zinc ion binding"/>
    <property type="evidence" value="ECO:0007669"/>
    <property type="project" value="UniProtKB-KW"/>
</dbReference>
<keyword evidence="6" id="KW-1185">Reference proteome</keyword>
<protein>
    <recommendedName>
        <fullName evidence="2">Anti-sigma-W factor RsiW</fullName>
    </recommendedName>
</protein>
<keyword evidence="4" id="KW-0862">Zinc</keyword>
<dbReference type="RefSeq" id="WP_240984879.1">
    <property type="nucleotide sequence ID" value="NZ_CDGJ01000130.1"/>
</dbReference>
<name>A0A8S0VWX3_9FIRM</name>
<evidence type="ECO:0000313" key="6">
    <source>
        <dbReference type="Proteomes" id="UP001071230"/>
    </source>
</evidence>
<dbReference type="Pfam" id="PF13490">
    <property type="entry name" value="zf-HC2"/>
    <property type="match status" value="1"/>
</dbReference>
<dbReference type="Proteomes" id="UP000836597">
    <property type="component" value="Chromosome"/>
</dbReference>
<keyword evidence="4" id="KW-0863">Zinc-finger</keyword>
<feature type="domain" description="Putative zinc-finger" evidence="3">
    <location>
        <begin position="9"/>
        <end position="37"/>
    </location>
</feature>
<evidence type="ECO:0000313" key="4">
    <source>
        <dbReference type="EMBL" id="CAA7601333.1"/>
    </source>
</evidence>
<accession>A0A8S0VWX3</accession>